<keyword evidence="3" id="KW-0949">S-adenosyl-L-methionine</keyword>
<organism evidence="5 6">
    <name type="scientific">Draconibacterium aestuarii</name>
    <dbReference type="NCBI Taxonomy" id="2998507"/>
    <lineage>
        <taxon>Bacteria</taxon>
        <taxon>Pseudomonadati</taxon>
        <taxon>Bacteroidota</taxon>
        <taxon>Bacteroidia</taxon>
        <taxon>Marinilabiliales</taxon>
        <taxon>Prolixibacteraceae</taxon>
        <taxon>Draconibacterium</taxon>
    </lineage>
</organism>
<proteinExistence type="predicted"/>
<evidence type="ECO:0000256" key="3">
    <source>
        <dbReference type="ARBA" id="ARBA00022691"/>
    </source>
</evidence>
<dbReference type="SUPFAM" id="SSF111337">
    <property type="entry name" value="QueA-like"/>
    <property type="match status" value="1"/>
</dbReference>
<dbReference type="GO" id="GO:0051075">
    <property type="term" value="F:S-adenosylmethionine:tRNA ribosyltransferase-isomerase activity"/>
    <property type="evidence" value="ECO:0007669"/>
    <property type="project" value="TreeGrafter"/>
</dbReference>
<comment type="caution">
    <text evidence="5">The sequence shown here is derived from an EMBL/GenBank/DDBJ whole genome shotgun (WGS) entry which is preliminary data.</text>
</comment>
<dbReference type="Pfam" id="PF02547">
    <property type="entry name" value="Queuosine_synth"/>
    <property type="match status" value="1"/>
</dbReference>
<dbReference type="PANTHER" id="PTHR30307">
    <property type="entry name" value="S-ADENOSYLMETHIONINE:TRNA RIBOSYLTRANSFERASE-ISOMERASE"/>
    <property type="match status" value="1"/>
</dbReference>
<keyword evidence="6" id="KW-1185">Reference proteome</keyword>
<dbReference type="EMBL" id="JAPOHD010000002">
    <property type="protein sequence ID" value="MCY1718781.1"/>
    <property type="molecule type" value="Genomic_DNA"/>
</dbReference>
<evidence type="ECO:0000256" key="4">
    <source>
        <dbReference type="ARBA" id="ARBA00022785"/>
    </source>
</evidence>
<dbReference type="RefSeq" id="WP_343331120.1">
    <property type="nucleotide sequence ID" value="NZ_JAPOHD010000002.1"/>
</dbReference>
<evidence type="ECO:0000313" key="5">
    <source>
        <dbReference type="EMBL" id="MCY1718781.1"/>
    </source>
</evidence>
<evidence type="ECO:0000313" key="6">
    <source>
        <dbReference type="Proteomes" id="UP001145087"/>
    </source>
</evidence>
<dbReference type="GO" id="GO:0008616">
    <property type="term" value="P:tRNA queuosine(34) biosynthetic process"/>
    <property type="evidence" value="ECO:0007669"/>
    <property type="project" value="UniProtKB-KW"/>
</dbReference>
<protein>
    <submittedName>
        <fullName evidence="5">S-adenosylmethionine:tRNA ribosyltransferase-isomerase</fullName>
    </submittedName>
</protein>
<name>A0A9X3F4F4_9BACT</name>
<evidence type="ECO:0000256" key="1">
    <source>
        <dbReference type="ARBA" id="ARBA00022490"/>
    </source>
</evidence>
<gene>
    <name evidence="5" type="ORF">OU798_00400</name>
</gene>
<dbReference type="Gene3D" id="3.40.1780.10">
    <property type="entry name" value="QueA-like"/>
    <property type="match status" value="1"/>
</dbReference>
<keyword evidence="1" id="KW-0963">Cytoplasm</keyword>
<sequence length="404" mass="45669">MSSHKDIKISDFTYDLPDERIAKYPLSERDKSKLLTWKNGEIGEDNFNNCASYLPENAQLVFNNTRVIHARLFFRKKTGAKIEIFCLEPVQPADYQISFQETQKVSWKCMVGNSKKWKEGILKNEFAIDGKPVVLSAEKMGQQGNSFEIEFTWTGGFHFSEIIEQAGQLPIPPYLNRDTEDSDEETYQTVYAKIDGSVAAPTAGLHFTDAVLGQLAAKNISTKEITLHVGAGTFQPVKSETIEGHTMHHEQVIIPKNIIEGFILNPGNIIAVGTTSVRSLESLYWIGVQLENGTFNSNDPEVQQWEPYENKARISTKKALQNIVVSLESQNLEAIQFSTQIIILPGYDFKIINGMFTNFHQPQSTLLLLISAFLGTKWKAVYNYALENNFRFLSYGDSNLYLKK</sequence>
<accession>A0A9X3F4F4</accession>
<dbReference type="InterPro" id="IPR003699">
    <property type="entry name" value="QueA"/>
</dbReference>
<dbReference type="Gene3D" id="2.40.10.240">
    <property type="entry name" value="QueA-like"/>
    <property type="match status" value="1"/>
</dbReference>
<dbReference type="InterPro" id="IPR042118">
    <property type="entry name" value="QueA_dom1"/>
</dbReference>
<reference evidence="5" key="1">
    <citation type="submission" date="2022-11" db="EMBL/GenBank/DDBJ databases">
        <title>Marilongibacter aestuarii gen. nov., sp. nov., isolated from tidal flat sediment.</title>
        <authorList>
            <person name="Jiayan W."/>
        </authorList>
    </citation>
    <scope>NUCLEOTIDE SEQUENCE</scope>
    <source>
        <strain evidence="5">Z1-6</strain>
    </source>
</reference>
<keyword evidence="2" id="KW-0808">Transferase</keyword>
<dbReference type="PANTHER" id="PTHR30307:SF0">
    <property type="entry name" value="S-ADENOSYLMETHIONINE:TRNA RIBOSYLTRANSFERASE-ISOMERASE"/>
    <property type="match status" value="1"/>
</dbReference>
<dbReference type="InterPro" id="IPR042119">
    <property type="entry name" value="QueA_dom2"/>
</dbReference>
<keyword evidence="4" id="KW-0671">Queuosine biosynthesis</keyword>
<dbReference type="Proteomes" id="UP001145087">
    <property type="component" value="Unassembled WGS sequence"/>
</dbReference>
<evidence type="ECO:0000256" key="2">
    <source>
        <dbReference type="ARBA" id="ARBA00022679"/>
    </source>
</evidence>
<dbReference type="AlphaFoldDB" id="A0A9X3F4F4"/>
<dbReference type="InterPro" id="IPR036100">
    <property type="entry name" value="QueA_sf"/>
</dbReference>